<dbReference type="RefSeq" id="WP_183984138.1">
    <property type="nucleotide sequence ID" value="NZ_JACIEV010000005.1"/>
</dbReference>
<proteinExistence type="predicted"/>
<dbReference type="PROSITE" id="PS51257">
    <property type="entry name" value="PROKAR_LIPOPROTEIN"/>
    <property type="match status" value="1"/>
</dbReference>
<gene>
    <name evidence="2" type="ORF">GGQ80_001912</name>
</gene>
<evidence type="ECO:0000313" key="3">
    <source>
        <dbReference type="Proteomes" id="UP000529795"/>
    </source>
</evidence>
<dbReference type="SUPFAM" id="SSF82153">
    <property type="entry name" value="FAS1 domain"/>
    <property type="match status" value="1"/>
</dbReference>
<feature type="domain" description="FAS1" evidence="1">
    <location>
        <begin position="41"/>
        <end position="184"/>
    </location>
</feature>
<dbReference type="PANTHER" id="PTHR10900">
    <property type="entry name" value="PERIOSTIN-RELATED"/>
    <property type="match status" value="1"/>
</dbReference>
<dbReference type="InterPro" id="IPR050904">
    <property type="entry name" value="Adhesion/Biosynth-related"/>
</dbReference>
<dbReference type="Proteomes" id="UP000529795">
    <property type="component" value="Unassembled WGS sequence"/>
</dbReference>
<dbReference type="SMART" id="SM00554">
    <property type="entry name" value="FAS1"/>
    <property type="match status" value="1"/>
</dbReference>
<dbReference type="InterPro" id="IPR000782">
    <property type="entry name" value="FAS1_domain"/>
</dbReference>
<organism evidence="2 3">
    <name type="scientific">Sphingomonas jinjuensis</name>
    <dbReference type="NCBI Taxonomy" id="535907"/>
    <lineage>
        <taxon>Bacteria</taxon>
        <taxon>Pseudomonadati</taxon>
        <taxon>Pseudomonadota</taxon>
        <taxon>Alphaproteobacteria</taxon>
        <taxon>Sphingomonadales</taxon>
        <taxon>Sphingomonadaceae</taxon>
        <taxon>Sphingomonas</taxon>
    </lineage>
</organism>
<dbReference type="Gene3D" id="2.30.180.10">
    <property type="entry name" value="FAS1 domain"/>
    <property type="match status" value="1"/>
</dbReference>
<dbReference type="EMBL" id="JACIEV010000005">
    <property type="protein sequence ID" value="MBB4154002.1"/>
    <property type="molecule type" value="Genomic_DNA"/>
</dbReference>
<dbReference type="PROSITE" id="PS50213">
    <property type="entry name" value="FAS1"/>
    <property type="match status" value="1"/>
</dbReference>
<protein>
    <submittedName>
        <fullName evidence="2">Putative surface protein with fasciclin (FAS1) repeats</fullName>
    </submittedName>
</protein>
<evidence type="ECO:0000313" key="2">
    <source>
        <dbReference type="EMBL" id="MBB4154002.1"/>
    </source>
</evidence>
<sequence length="194" mass="20086">MSARPMRQRWLIVAGAALALAGCNRQEPAPGNTAADMASSGESLTRALGEDSRFRATAKLVTAAGLDRTFEGKGVYTIFAPTDAAIAALPEDQRRQLESKAGRPQLVALIRQHVVPGYIEVGDIAGGIKAADGTVTLATVGAAPITLHRTGDVVRLGDATSGPRLIGRPVAARNGVVYAIDGVLPPPRVTSASR</sequence>
<dbReference type="InterPro" id="IPR036378">
    <property type="entry name" value="FAS1_dom_sf"/>
</dbReference>
<keyword evidence="3" id="KW-1185">Reference proteome</keyword>
<comment type="caution">
    <text evidence="2">The sequence shown here is derived from an EMBL/GenBank/DDBJ whole genome shotgun (WGS) entry which is preliminary data.</text>
</comment>
<reference evidence="2 3" key="1">
    <citation type="submission" date="2020-08" db="EMBL/GenBank/DDBJ databases">
        <title>Genomic Encyclopedia of Type Strains, Phase IV (KMG-IV): sequencing the most valuable type-strain genomes for metagenomic binning, comparative biology and taxonomic classification.</title>
        <authorList>
            <person name="Goeker M."/>
        </authorList>
    </citation>
    <scope>NUCLEOTIDE SEQUENCE [LARGE SCALE GENOMIC DNA]</scope>
    <source>
        <strain evidence="2 3">YC6723</strain>
    </source>
</reference>
<dbReference type="AlphaFoldDB" id="A0A840FBI1"/>
<name>A0A840FBI1_9SPHN</name>
<evidence type="ECO:0000259" key="1">
    <source>
        <dbReference type="PROSITE" id="PS50213"/>
    </source>
</evidence>
<accession>A0A840FBI1</accession>
<dbReference type="Pfam" id="PF02469">
    <property type="entry name" value="Fasciclin"/>
    <property type="match status" value="1"/>
</dbReference>